<gene>
    <name evidence="2" type="ORF">P186_0288</name>
</gene>
<dbReference type="STRING" id="1104324.P186_0288"/>
<keyword evidence="1" id="KW-0472">Membrane</keyword>
<protein>
    <submittedName>
        <fullName evidence="2">Uncharacterized protein</fullName>
    </submittedName>
</protein>
<dbReference type="EMBL" id="CP003098">
    <property type="protein sequence ID" value="AET31746.1"/>
    <property type="molecule type" value="Genomic_DNA"/>
</dbReference>
<sequence>MVCVLMYLGVFSRRCRWLGGVAAMCLGFVAVGLELPSVESY</sequence>
<organism evidence="2 3">
    <name type="scientific">Pyrobaculum ferrireducens</name>
    <dbReference type="NCBI Taxonomy" id="1104324"/>
    <lineage>
        <taxon>Archaea</taxon>
        <taxon>Thermoproteota</taxon>
        <taxon>Thermoprotei</taxon>
        <taxon>Thermoproteales</taxon>
        <taxon>Thermoproteaceae</taxon>
        <taxon>Pyrobaculum</taxon>
    </lineage>
</organism>
<keyword evidence="1" id="KW-0812">Transmembrane</keyword>
<dbReference type="Proteomes" id="UP000005867">
    <property type="component" value="Chromosome"/>
</dbReference>
<reference evidence="2 3" key="1">
    <citation type="journal article" date="2012" name="J. Bacteriol.">
        <title>Complete genome sequence of strain 1860, a crenarchaeon of the genus pyrobaculum able to grow with various electron acceptors.</title>
        <authorList>
            <person name="Mardanov A.V."/>
            <person name="Gumerov V.M."/>
            <person name="Slobodkina G.B."/>
            <person name="Beletsky A.V."/>
            <person name="Bonch-Osmolovskaya E.A."/>
            <person name="Ravin N.V."/>
            <person name="Skryabin K.G."/>
        </authorList>
    </citation>
    <scope>NUCLEOTIDE SEQUENCE [LARGE SCALE GENOMIC DNA]</scope>
    <source>
        <strain evidence="2 3">1860</strain>
    </source>
</reference>
<dbReference type="BioCyc" id="PSP1104324:GJSN-279-MONOMER"/>
<dbReference type="HOGENOM" id="CLU_3263958_0_0_2"/>
<name>G7VFT9_9CREN</name>
<keyword evidence="1" id="KW-1133">Transmembrane helix</keyword>
<dbReference type="AlphaFoldDB" id="G7VFT9"/>
<keyword evidence="3" id="KW-1185">Reference proteome</keyword>
<accession>G7VFT9</accession>
<dbReference type="KEGG" id="pyr:P186_0288"/>
<evidence type="ECO:0000256" key="1">
    <source>
        <dbReference type="SAM" id="Phobius"/>
    </source>
</evidence>
<evidence type="ECO:0000313" key="3">
    <source>
        <dbReference type="Proteomes" id="UP000005867"/>
    </source>
</evidence>
<evidence type="ECO:0000313" key="2">
    <source>
        <dbReference type="EMBL" id="AET31746.1"/>
    </source>
</evidence>
<feature type="transmembrane region" description="Helical" evidence="1">
    <location>
        <begin position="15"/>
        <end position="33"/>
    </location>
</feature>
<proteinExistence type="predicted"/>